<evidence type="ECO:0000313" key="8">
    <source>
        <dbReference type="EMBL" id="KAG8038498.1"/>
    </source>
</evidence>
<comment type="subcellular location">
    <subcellularLocation>
        <location evidence="1">Mitochondrion</location>
    </subcellularLocation>
</comment>
<comment type="function">
    <text evidence="6">Involved in efficient integration of the N-module into mitochondrial respiratory chain complex I.</text>
</comment>
<keyword evidence="9" id="KW-1185">Reference proteome</keyword>
<keyword evidence="3" id="KW-0809">Transit peptide</keyword>
<dbReference type="OrthoDB" id="74240at2759"/>
<dbReference type="Pfam" id="PF05347">
    <property type="entry name" value="Complex1_LYR"/>
    <property type="match status" value="1"/>
</dbReference>
<dbReference type="InterPro" id="IPR045293">
    <property type="entry name" value="Complex1_LYR_LYRM2"/>
</dbReference>
<dbReference type="Proteomes" id="UP000729913">
    <property type="component" value="Unassembled WGS sequence"/>
</dbReference>
<proteinExistence type="inferred from homology"/>
<evidence type="ECO:0000256" key="3">
    <source>
        <dbReference type="ARBA" id="ARBA00022946"/>
    </source>
</evidence>
<dbReference type="GO" id="GO:0005739">
    <property type="term" value="C:mitochondrion"/>
    <property type="evidence" value="ECO:0007669"/>
    <property type="project" value="UniProtKB-SubCell"/>
</dbReference>
<sequence>MLNKISSSSMNLKQFLVRQQVITLYRNILRTIRKIPGKEDQNYFLDWARSEFKANKSITDEFAIKSLIVHGENSLKELEKNLNYSK</sequence>
<evidence type="ECO:0000256" key="4">
    <source>
        <dbReference type="ARBA" id="ARBA00023128"/>
    </source>
</evidence>
<dbReference type="PANTHER" id="PTHR13675">
    <property type="entry name" value="LYR MOTIF-CONTAINING PROTEIN 2"/>
    <property type="match status" value="1"/>
</dbReference>
<feature type="domain" description="Complex 1 LYR protein" evidence="7">
    <location>
        <begin position="19"/>
        <end position="77"/>
    </location>
</feature>
<evidence type="ECO:0000256" key="6">
    <source>
        <dbReference type="ARBA" id="ARBA00044735"/>
    </source>
</evidence>
<dbReference type="AlphaFoldDB" id="A0A8J5R4Q1"/>
<protein>
    <recommendedName>
        <fullName evidence="5">LYR motif-containing protein 2</fullName>
    </recommendedName>
</protein>
<dbReference type="PANTHER" id="PTHR13675:SF0">
    <property type="entry name" value="LYR MOTIF-CONTAINING PROTEIN 2"/>
    <property type="match status" value="1"/>
</dbReference>
<comment type="caution">
    <text evidence="8">The sequence shown here is derived from an EMBL/GenBank/DDBJ whole genome shotgun (WGS) entry which is preliminary data.</text>
</comment>
<accession>A0A8J5R4Q1</accession>
<evidence type="ECO:0000259" key="7">
    <source>
        <dbReference type="Pfam" id="PF05347"/>
    </source>
</evidence>
<dbReference type="InterPro" id="IPR008011">
    <property type="entry name" value="Complex1_LYR_dom"/>
</dbReference>
<reference evidence="8" key="2">
    <citation type="submission" date="2021-04" db="EMBL/GenBank/DDBJ databases">
        <title>Genome-wide patterns of bracovirus chromosomal integration into multiple host tissues during parasitism.</title>
        <authorList>
            <person name="Chebbi M.A.C."/>
        </authorList>
    </citation>
    <scope>NUCLEOTIDE SEQUENCE</scope>
    <source>
        <tissue evidence="8">Whole body</tissue>
    </source>
</reference>
<gene>
    <name evidence="8" type="ORF">G9C98_006194</name>
</gene>
<evidence type="ECO:0000313" key="9">
    <source>
        <dbReference type="Proteomes" id="UP000729913"/>
    </source>
</evidence>
<name>A0A8J5R4Q1_9HYME</name>
<keyword evidence="4" id="KW-0496">Mitochondrion</keyword>
<organism evidence="8 9">
    <name type="scientific">Cotesia typhae</name>
    <dbReference type="NCBI Taxonomy" id="2053667"/>
    <lineage>
        <taxon>Eukaryota</taxon>
        <taxon>Metazoa</taxon>
        <taxon>Ecdysozoa</taxon>
        <taxon>Arthropoda</taxon>
        <taxon>Hexapoda</taxon>
        <taxon>Insecta</taxon>
        <taxon>Pterygota</taxon>
        <taxon>Neoptera</taxon>
        <taxon>Endopterygota</taxon>
        <taxon>Hymenoptera</taxon>
        <taxon>Apocrita</taxon>
        <taxon>Ichneumonoidea</taxon>
        <taxon>Braconidae</taxon>
        <taxon>Microgastrinae</taxon>
        <taxon>Cotesia</taxon>
    </lineage>
</organism>
<dbReference type="CDD" id="cd20262">
    <property type="entry name" value="Complex1_LYR_LYRM2"/>
    <property type="match status" value="1"/>
</dbReference>
<dbReference type="EMBL" id="JAAOIC020000043">
    <property type="protein sequence ID" value="KAG8038498.1"/>
    <property type="molecule type" value="Genomic_DNA"/>
</dbReference>
<reference evidence="8" key="1">
    <citation type="submission" date="2020-03" db="EMBL/GenBank/DDBJ databases">
        <authorList>
            <person name="Chebbi M.A."/>
            <person name="Drezen J.M."/>
        </authorList>
    </citation>
    <scope>NUCLEOTIDE SEQUENCE</scope>
    <source>
        <tissue evidence="8">Whole body</tissue>
    </source>
</reference>
<evidence type="ECO:0000256" key="1">
    <source>
        <dbReference type="ARBA" id="ARBA00004173"/>
    </source>
</evidence>
<comment type="similarity">
    <text evidence="2">Belongs to the complex I LYR family.</text>
</comment>
<evidence type="ECO:0000256" key="2">
    <source>
        <dbReference type="ARBA" id="ARBA00009508"/>
    </source>
</evidence>
<evidence type="ECO:0000256" key="5">
    <source>
        <dbReference type="ARBA" id="ARBA00026235"/>
    </source>
</evidence>